<dbReference type="Pfam" id="PF01263">
    <property type="entry name" value="Aldose_epim"/>
    <property type="match status" value="1"/>
</dbReference>
<dbReference type="GO" id="GO:0016853">
    <property type="term" value="F:isomerase activity"/>
    <property type="evidence" value="ECO:0007669"/>
    <property type="project" value="InterPro"/>
</dbReference>
<protein>
    <submittedName>
        <fullName evidence="1">Aldose 1-epimerase</fullName>
    </submittedName>
</protein>
<dbReference type="InterPro" id="IPR011013">
    <property type="entry name" value="Gal_mutarotase_sf_dom"/>
</dbReference>
<dbReference type="GO" id="GO:0005975">
    <property type="term" value="P:carbohydrate metabolic process"/>
    <property type="evidence" value="ECO:0007669"/>
    <property type="project" value="InterPro"/>
</dbReference>
<dbReference type="EMBL" id="CCNB01000003">
    <property type="protein sequence ID" value="CDX17802.1"/>
    <property type="molecule type" value="Genomic_DNA"/>
</dbReference>
<sequence length="290" mass="31545">MAGAIELNDGQSRLVLAPEKGAAIARYDALVVGTAPVPLLKPGDGTGTSGCQLLVPWSNRISGGGFTFDGRFHAVEPNVPGEVFPIHGDGFQKPWRLVRHTDREAELALDDGAIGPYRYSASVAYALRNGALEARLTVENRAGMRLPYGLGFHPWFPRGDTTLLKAKAKRVWLEDERHLPAGVVPVSEHPGWDFAQATPLPPEWVNNAFDGWDSRATIAQPEQGLAVTLTASPELDVCILYSPSRDADFFCFEPVSHPVDAHHGEGLTVLDDGQRMSAMMRLDWAVVETD</sequence>
<dbReference type="GeneID" id="31887796"/>
<dbReference type="Gene3D" id="2.70.98.10">
    <property type="match status" value="1"/>
</dbReference>
<dbReference type="AlphaFoldDB" id="A0A090DN58"/>
<dbReference type="InterPro" id="IPR008183">
    <property type="entry name" value="Aldose_1/G6P_1-epimerase"/>
</dbReference>
<proteinExistence type="predicted"/>
<dbReference type="Proteomes" id="UP000046373">
    <property type="component" value="Unassembled WGS sequence"/>
</dbReference>
<accession>A0A090DN58</accession>
<reference evidence="1 2" key="1">
    <citation type="submission" date="2014-08" db="EMBL/GenBank/DDBJ databases">
        <authorList>
            <person name="Moulin Lionel"/>
        </authorList>
    </citation>
    <scope>NUCLEOTIDE SEQUENCE [LARGE SCALE GENOMIC DNA]</scope>
</reference>
<dbReference type="CDD" id="cd09021">
    <property type="entry name" value="Aldose_epim_Ec_YphB"/>
    <property type="match status" value="1"/>
</dbReference>
<organism evidence="1 2">
    <name type="scientific">Mesorhizobium plurifarium</name>
    <dbReference type="NCBI Taxonomy" id="69974"/>
    <lineage>
        <taxon>Bacteria</taxon>
        <taxon>Pseudomonadati</taxon>
        <taxon>Pseudomonadota</taxon>
        <taxon>Alphaproteobacteria</taxon>
        <taxon>Hyphomicrobiales</taxon>
        <taxon>Phyllobacteriaceae</taxon>
        <taxon>Mesorhizobium</taxon>
    </lineage>
</organism>
<gene>
    <name evidence="1" type="ORF">MPLDJ20_110136</name>
</gene>
<dbReference type="GO" id="GO:0030246">
    <property type="term" value="F:carbohydrate binding"/>
    <property type="evidence" value="ECO:0007669"/>
    <property type="project" value="InterPro"/>
</dbReference>
<evidence type="ECO:0000313" key="2">
    <source>
        <dbReference type="Proteomes" id="UP000046373"/>
    </source>
</evidence>
<dbReference type="InterPro" id="IPR014718">
    <property type="entry name" value="GH-type_carb-bd"/>
</dbReference>
<evidence type="ECO:0000313" key="1">
    <source>
        <dbReference type="EMBL" id="CDX17802.1"/>
    </source>
</evidence>
<name>A0A090DN58_MESPL</name>
<dbReference type="SUPFAM" id="SSF74650">
    <property type="entry name" value="Galactose mutarotase-like"/>
    <property type="match status" value="1"/>
</dbReference>